<name>Z9JSE9_9MICO</name>
<dbReference type="InterPro" id="IPR050312">
    <property type="entry name" value="IolE/XylAMocC-like"/>
</dbReference>
<feature type="region of interest" description="Disordered" evidence="2">
    <location>
        <begin position="1"/>
        <end position="22"/>
    </location>
</feature>
<dbReference type="Pfam" id="PF01261">
    <property type="entry name" value="AP_endonuc_2"/>
    <property type="match status" value="1"/>
</dbReference>
<keyword evidence="1" id="KW-0119">Carbohydrate metabolism</keyword>
<evidence type="ECO:0000313" key="5">
    <source>
        <dbReference type="Proteomes" id="UP000023067"/>
    </source>
</evidence>
<dbReference type="Proteomes" id="UP000023067">
    <property type="component" value="Unassembled WGS sequence"/>
</dbReference>
<evidence type="ECO:0000313" key="4">
    <source>
        <dbReference type="EMBL" id="EWS81305.1"/>
    </source>
</evidence>
<accession>Z9JSE9</accession>
<feature type="region of interest" description="Disordered" evidence="2">
    <location>
        <begin position="46"/>
        <end position="65"/>
    </location>
</feature>
<feature type="compositionally biased region" description="Low complexity" evidence="2">
    <location>
        <begin position="50"/>
        <end position="65"/>
    </location>
</feature>
<protein>
    <submittedName>
        <fullName evidence="4">Sugar phosphate isomerase</fullName>
    </submittedName>
</protein>
<feature type="domain" description="Xylose isomerase-like TIM barrel" evidence="3">
    <location>
        <begin position="73"/>
        <end position="241"/>
    </location>
</feature>
<dbReference type="eggNOG" id="COG1082">
    <property type="taxonomic scope" value="Bacteria"/>
</dbReference>
<evidence type="ECO:0000256" key="1">
    <source>
        <dbReference type="ARBA" id="ARBA00023277"/>
    </source>
</evidence>
<dbReference type="STRING" id="396014.BF93_17200"/>
<keyword evidence="4" id="KW-0413">Isomerase</keyword>
<dbReference type="InterPro" id="IPR036237">
    <property type="entry name" value="Xyl_isomerase-like_sf"/>
</dbReference>
<gene>
    <name evidence="4" type="ORF">BF93_17200</name>
</gene>
<evidence type="ECO:0000259" key="3">
    <source>
        <dbReference type="Pfam" id="PF01261"/>
    </source>
</evidence>
<proteinExistence type="predicted"/>
<comment type="caution">
    <text evidence="4">The sequence shown here is derived from an EMBL/GenBank/DDBJ whole genome shotgun (WGS) entry which is preliminary data.</text>
</comment>
<dbReference type="PANTHER" id="PTHR12110:SF53">
    <property type="entry name" value="BLR5974 PROTEIN"/>
    <property type="match status" value="1"/>
</dbReference>
<dbReference type="PANTHER" id="PTHR12110">
    <property type="entry name" value="HYDROXYPYRUVATE ISOMERASE"/>
    <property type="match status" value="1"/>
</dbReference>
<dbReference type="AlphaFoldDB" id="Z9JSE9"/>
<dbReference type="RefSeq" id="WP_198025392.1">
    <property type="nucleotide sequence ID" value="NZ_KK069993.1"/>
</dbReference>
<dbReference type="HOGENOM" id="CLU_050006_6_4_11"/>
<organism evidence="4 5">
    <name type="scientific">Brachybacterium phenoliresistens</name>
    <dbReference type="NCBI Taxonomy" id="396014"/>
    <lineage>
        <taxon>Bacteria</taxon>
        <taxon>Bacillati</taxon>
        <taxon>Actinomycetota</taxon>
        <taxon>Actinomycetes</taxon>
        <taxon>Micrococcales</taxon>
        <taxon>Dermabacteraceae</taxon>
        <taxon>Brachybacterium</taxon>
    </lineage>
</organism>
<dbReference type="Gene3D" id="3.20.20.150">
    <property type="entry name" value="Divalent-metal-dependent TIM barrel enzymes"/>
    <property type="match status" value="1"/>
</dbReference>
<dbReference type="SUPFAM" id="SSF51658">
    <property type="entry name" value="Xylose isomerase-like"/>
    <property type="match status" value="1"/>
</dbReference>
<dbReference type="EMBL" id="JDYK01000008">
    <property type="protein sequence ID" value="EWS81305.1"/>
    <property type="molecule type" value="Genomic_DNA"/>
</dbReference>
<dbReference type="InterPro" id="IPR013022">
    <property type="entry name" value="Xyl_isomerase-like_TIM-brl"/>
</dbReference>
<feature type="compositionally biased region" description="Low complexity" evidence="2">
    <location>
        <begin position="9"/>
        <end position="22"/>
    </location>
</feature>
<keyword evidence="5" id="KW-1185">Reference proteome</keyword>
<dbReference type="GO" id="GO:0016853">
    <property type="term" value="F:isomerase activity"/>
    <property type="evidence" value="ECO:0007669"/>
    <property type="project" value="UniProtKB-KW"/>
</dbReference>
<evidence type="ECO:0000256" key="2">
    <source>
        <dbReference type="SAM" id="MobiDB-lite"/>
    </source>
</evidence>
<dbReference type="PATRIC" id="fig|396014.3.peg.1781"/>
<reference evidence="4 5" key="1">
    <citation type="submission" date="2014-02" db="EMBL/GenBank/DDBJ databases">
        <title>Genome sequence of Brachybacterium phenoliresistens strain W13A50.</title>
        <authorList>
            <person name="Wang X."/>
        </authorList>
    </citation>
    <scope>NUCLEOTIDE SEQUENCE [LARGE SCALE GENOMIC DNA]</scope>
    <source>
        <strain evidence="4 5">W13A50</strain>
    </source>
</reference>
<sequence>MSNAAQNVAPAPALSADAAPGSAAPATPMAVHAWSLHRTLGRFVAEHANPPGSTAMTPTPAAPGAVDMLDLPRELAAHGIGTVQLCHFHLPRRDRSYLEELRAALAEAEVALDALLVDNGDLVHPTDADAHEAWIAGWLEDAAVLGATRGRVCAGESDPTPELIAASGARLSRLAAGSPVRVVTENWKQLLPTADDVHALLDATGGSIGLLIDLDNWTMPDRDQQLASIAGRAETSHAKCPTTEDGALDPARYRRTLEAVLGAGYDGPLCLVYAGADDDEWAGLAACQQVVDAVRTDG</sequence>